<feature type="transmembrane region" description="Helical" evidence="6">
    <location>
        <begin position="208"/>
        <end position="230"/>
    </location>
</feature>
<dbReference type="STRING" id="5599.A0A177E0D1"/>
<gene>
    <name evidence="8" type="ORF">CC77DRAFT_1076802</name>
</gene>
<comment type="similarity">
    <text evidence="5">Belongs to the SAT4 family.</text>
</comment>
<dbReference type="Proteomes" id="UP000077248">
    <property type="component" value="Unassembled WGS sequence"/>
</dbReference>
<dbReference type="Pfam" id="PF20684">
    <property type="entry name" value="Fung_rhodopsin"/>
    <property type="match status" value="1"/>
</dbReference>
<protein>
    <recommendedName>
        <fullName evidence="7">Rhodopsin domain-containing protein</fullName>
    </recommendedName>
</protein>
<name>A0A177E0D1_ALTAL</name>
<feature type="transmembrane region" description="Helical" evidence="6">
    <location>
        <begin position="12"/>
        <end position="32"/>
    </location>
</feature>
<dbReference type="RefSeq" id="XP_018390808.1">
    <property type="nucleotide sequence ID" value="XM_018529251.1"/>
</dbReference>
<sequence length="268" mass="29929">MFGLSSHHAELFMAHLVSGVIAGVAVATRICVKMKTKQGIRADDMHSHVDDIEVTATEESLVPSPVYRKDMFAAIMLAMTAQYTCKISILLFYRHIFFASDFHRDVSLGLIAFTSTWLISAIVALLRICRPLKLVWLPEEQHDGAKCGNWVAMVFSVLLVDVLTDVAILLLPIRTAFTLQMPLRAKIGVASIFALGDPREIYFHRAELWTTIHLCTAILCASVPIYKPLWTSISTKIRRRVMGVLLRPEKDNEDAVQLSKAASVGHDR</sequence>
<feature type="transmembrane region" description="Helical" evidence="6">
    <location>
        <begin position="71"/>
        <end position="96"/>
    </location>
</feature>
<comment type="subcellular location">
    <subcellularLocation>
        <location evidence="1">Membrane</location>
        <topology evidence="1">Multi-pass membrane protein</topology>
    </subcellularLocation>
</comment>
<feature type="transmembrane region" description="Helical" evidence="6">
    <location>
        <begin position="108"/>
        <end position="129"/>
    </location>
</feature>
<proteinExistence type="inferred from homology"/>
<keyword evidence="4 6" id="KW-0472">Membrane</keyword>
<reference evidence="8 9" key="1">
    <citation type="submission" date="2016-05" db="EMBL/GenBank/DDBJ databases">
        <title>Comparative analysis of secretome profiles of manganese(II)-oxidizing ascomycete fungi.</title>
        <authorList>
            <consortium name="DOE Joint Genome Institute"/>
            <person name="Zeiner C.A."/>
            <person name="Purvine S.O."/>
            <person name="Zink E.M."/>
            <person name="Wu S."/>
            <person name="Pasa-Tolic L."/>
            <person name="Chaput D.L."/>
            <person name="Haridas S."/>
            <person name="Grigoriev I.V."/>
            <person name="Santelli C.M."/>
            <person name="Hansel C.M."/>
        </authorList>
    </citation>
    <scope>NUCLEOTIDE SEQUENCE [LARGE SCALE GENOMIC DNA]</scope>
    <source>
        <strain evidence="8 9">SRC1lrK2f</strain>
    </source>
</reference>
<dbReference type="PANTHER" id="PTHR33048">
    <property type="entry name" value="PTH11-LIKE INTEGRAL MEMBRANE PROTEIN (AFU_ORTHOLOGUE AFUA_5G11245)"/>
    <property type="match status" value="1"/>
</dbReference>
<dbReference type="GeneID" id="29114845"/>
<evidence type="ECO:0000256" key="3">
    <source>
        <dbReference type="ARBA" id="ARBA00022989"/>
    </source>
</evidence>
<organism evidence="8 9">
    <name type="scientific">Alternaria alternata</name>
    <name type="common">Alternaria rot fungus</name>
    <name type="synonym">Torula alternata</name>
    <dbReference type="NCBI Taxonomy" id="5599"/>
    <lineage>
        <taxon>Eukaryota</taxon>
        <taxon>Fungi</taxon>
        <taxon>Dikarya</taxon>
        <taxon>Ascomycota</taxon>
        <taxon>Pezizomycotina</taxon>
        <taxon>Dothideomycetes</taxon>
        <taxon>Pleosporomycetidae</taxon>
        <taxon>Pleosporales</taxon>
        <taxon>Pleosporineae</taxon>
        <taxon>Pleosporaceae</taxon>
        <taxon>Alternaria</taxon>
        <taxon>Alternaria sect. Alternaria</taxon>
        <taxon>Alternaria alternata complex</taxon>
    </lineage>
</organism>
<evidence type="ECO:0000256" key="6">
    <source>
        <dbReference type="SAM" id="Phobius"/>
    </source>
</evidence>
<accession>A0A177E0D1</accession>
<keyword evidence="9" id="KW-1185">Reference proteome</keyword>
<dbReference type="InterPro" id="IPR052337">
    <property type="entry name" value="SAT4-like"/>
</dbReference>
<evidence type="ECO:0000259" key="7">
    <source>
        <dbReference type="Pfam" id="PF20684"/>
    </source>
</evidence>
<evidence type="ECO:0000313" key="9">
    <source>
        <dbReference type="Proteomes" id="UP000077248"/>
    </source>
</evidence>
<evidence type="ECO:0000256" key="5">
    <source>
        <dbReference type="ARBA" id="ARBA00038359"/>
    </source>
</evidence>
<evidence type="ECO:0000313" key="8">
    <source>
        <dbReference type="EMBL" id="OAG25387.1"/>
    </source>
</evidence>
<feature type="domain" description="Rhodopsin" evidence="7">
    <location>
        <begin position="24"/>
        <end position="196"/>
    </location>
</feature>
<dbReference type="GO" id="GO:0016020">
    <property type="term" value="C:membrane"/>
    <property type="evidence" value="ECO:0007669"/>
    <property type="project" value="UniProtKB-SubCell"/>
</dbReference>
<keyword evidence="2 6" id="KW-0812">Transmembrane</keyword>
<dbReference type="KEGG" id="aalt:CC77DRAFT_1076802"/>
<dbReference type="PANTHER" id="PTHR33048:SF47">
    <property type="entry name" value="INTEGRAL MEMBRANE PROTEIN-RELATED"/>
    <property type="match status" value="1"/>
</dbReference>
<evidence type="ECO:0000256" key="2">
    <source>
        <dbReference type="ARBA" id="ARBA00022692"/>
    </source>
</evidence>
<keyword evidence="3 6" id="KW-1133">Transmembrane helix</keyword>
<evidence type="ECO:0000256" key="1">
    <source>
        <dbReference type="ARBA" id="ARBA00004141"/>
    </source>
</evidence>
<dbReference type="EMBL" id="KV441470">
    <property type="protein sequence ID" value="OAG25387.1"/>
    <property type="molecule type" value="Genomic_DNA"/>
</dbReference>
<dbReference type="InterPro" id="IPR049326">
    <property type="entry name" value="Rhodopsin_dom_fungi"/>
</dbReference>
<feature type="transmembrane region" description="Helical" evidence="6">
    <location>
        <begin position="150"/>
        <end position="173"/>
    </location>
</feature>
<evidence type="ECO:0000256" key="4">
    <source>
        <dbReference type="ARBA" id="ARBA00023136"/>
    </source>
</evidence>
<dbReference type="AlphaFoldDB" id="A0A177E0D1"/>
<dbReference type="VEuPathDB" id="FungiDB:CC77DRAFT_1076802"/>